<dbReference type="Gene3D" id="3.40.47.10">
    <property type="match status" value="1"/>
</dbReference>
<proteinExistence type="inferred from homology"/>
<dbReference type="InterPro" id="IPR040771">
    <property type="entry name" value="TLP1_add_C"/>
</dbReference>
<dbReference type="EMBL" id="JBEPIJ010000028">
    <property type="protein sequence ID" value="MES0875325.1"/>
    <property type="molecule type" value="Genomic_DNA"/>
</dbReference>
<keyword evidence="6" id="KW-1185">Reference proteome</keyword>
<dbReference type="PANTHER" id="PTHR11941:SF54">
    <property type="entry name" value="ENOYL-COA HYDRATASE, MITOCHONDRIAL"/>
    <property type="match status" value="1"/>
</dbReference>
<reference evidence="5 6" key="1">
    <citation type="submission" date="2024-06" db="EMBL/GenBank/DDBJ databases">
        <authorList>
            <person name="Li Z."/>
            <person name="Jiang Y."/>
        </authorList>
    </citation>
    <scope>NUCLEOTIDE SEQUENCE [LARGE SCALE GENOMIC DNA]</scope>
    <source>
        <strain evidence="5 6">HSW-8</strain>
    </source>
</reference>
<evidence type="ECO:0000256" key="2">
    <source>
        <dbReference type="ARBA" id="ARBA00023239"/>
    </source>
</evidence>
<evidence type="ECO:0000259" key="4">
    <source>
        <dbReference type="Pfam" id="PF18313"/>
    </source>
</evidence>
<evidence type="ECO:0000256" key="1">
    <source>
        <dbReference type="ARBA" id="ARBA00005254"/>
    </source>
</evidence>
<comment type="caution">
    <text evidence="5">The sequence shown here is derived from an EMBL/GenBank/DDBJ whole genome shotgun (WGS) entry which is preliminary data.</text>
</comment>
<protein>
    <submittedName>
        <fullName evidence="5">Enoyl-CoA hydratase-related protein</fullName>
    </submittedName>
</protein>
<accession>A0ABV2ADK4</accession>
<name>A0ABV2ADK4_9GAMM</name>
<dbReference type="RefSeq" id="WP_352890859.1">
    <property type="nucleotide sequence ID" value="NZ_JBEPIJ010000028.1"/>
</dbReference>
<dbReference type="Gene3D" id="3.90.226.10">
    <property type="entry name" value="2-enoyl-CoA Hydratase, Chain A, domain 1"/>
    <property type="match status" value="1"/>
</dbReference>
<comment type="similarity">
    <text evidence="1 3">Belongs to the enoyl-CoA hydratase/isomerase family.</text>
</comment>
<dbReference type="SUPFAM" id="SSF52096">
    <property type="entry name" value="ClpP/crotonase"/>
    <property type="match status" value="1"/>
</dbReference>
<feature type="domain" description="Thiolase-like protein type 1 additional C-terminal" evidence="4">
    <location>
        <begin position="417"/>
        <end position="494"/>
    </location>
</feature>
<dbReference type="InterPro" id="IPR018376">
    <property type="entry name" value="Enoyl-CoA_hyd/isom_CS"/>
</dbReference>
<dbReference type="PROSITE" id="PS00166">
    <property type="entry name" value="ENOYL_COA_HYDRATASE"/>
    <property type="match status" value="1"/>
</dbReference>
<dbReference type="InterPro" id="IPR014748">
    <property type="entry name" value="Enoyl-CoA_hydra_C"/>
</dbReference>
<evidence type="ECO:0000256" key="3">
    <source>
        <dbReference type="RuleBase" id="RU003707"/>
    </source>
</evidence>
<dbReference type="Pfam" id="PF18313">
    <property type="entry name" value="TLP1_add_C"/>
    <property type="match status" value="1"/>
</dbReference>
<sequence length="775" mass="83758">MNDPSRIPVIVGIGEHIDRPQDLAQALEPLALMALALKAADADAGGQLLRRIESLDLVGLISWRYRDPVRELCGRLDIQPQAVSNASMGGETPVRLIHEAALRIARGELQCAAIVGGEAMHARINARKRNLTLPWTPLPPKEEAAQFASSRFEVSPVAQQLGVIDPAHIYPLYENAAQHTWGQSPATALDESARLWARYARVAADNPFAWIREAPSAEQIRTVDANNRLIAWPYPKLMVANPNVNQAAAVILTSLAFARKSGVDERNLVHIWGGASACESEDYLKRDRYDRSAAQAAVLRRATEIVGGSALVFGKLELYSCFPVVPKMALRELALDPDSIEPTVTGGLTFFGGPLNNYMTHAVCAMVRALRKGPAQPGLLYGQGGYVYKHHTLIIGMQPPPSPLAAEHSVQAQADAARGPAPEVVDRYSGPASIETYTVIYARDGLPLHGIVVLRTPDGRRTMAKVAPDDEAGMALLTSMGRNPIGSEGQVRIDPFGLPVWEPGPKRDRRRLPKRYALVEREGRLTVVTINRPETLNALHPAASAELAEIFDDFASDPDQWVAILTGAGDRAFCSGNDLKFTARAMARGEPFVHPLSGIGGLTRRFDLNKPVIAAVNGAALGGGFEIALACDLILASSKATFGLPEPKVGLAALEGGLLRLPQQIGLKRAMGMILSARVVSAEEGFALGFVNQVTSPDALMVEARRWASDILACSPMSIQASKEIVRRGMTESSTAEAIVHQLRYPAVRALFKSTDFREGPLAFAQKRAARWKGE</sequence>
<dbReference type="Gene3D" id="1.10.12.10">
    <property type="entry name" value="Lyase 2-enoyl-coa Hydratase, Chain A, domain 2"/>
    <property type="match status" value="1"/>
</dbReference>
<dbReference type="SUPFAM" id="SSF53901">
    <property type="entry name" value="Thiolase-like"/>
    <property type="match status" value="1"/>
</dbReference>
<dbReference type="InterPro" id="IPR001753">
    <property type="entry name" value="Enoyl-CoA_hydra/iso"/>
</dbReference>
<dbReference type="Gene3D" id="2.40.50.840">
    <property type="match status" value="1"/>
</dbReference>
<dbReference type="PANTHER" id="PTHR11941">
    <property type="entry name" value="ENOYL-COA HYDRATASE-RELATED"/>
    <property type="match status" value="1"/>
</dbReference>
<dbReference type="Proteomes" id="UP001465331">
    <property type="component" value="Unassembled WGS sequence"/>
</dbReference>
<evidence type="ECO:0000313" key="6">
    <source>
        <dbReference type="Proteomes" id="UP001465331"/>
    </source>
</evidence>
<dbReference type="Pfam" id="PF00378">
    <property type="entry name" value="ECH_1"/>
    <property type="match status" value="1"/>
</dbReference>
<keyword evidence="2" id="KW-0456">Lyase</keyword>
<dbReference type="InterPro" id="IPR029045">
    <property type="entry name" value="ClpP/crotonase-like_dom_sf"/>
</dbReference>
<evidence type="ECO:0000313" key="5">
    <source>
        <dbReference type="EMBL" id="MES0875325.1"/>
    </source>
</evidence>
<dbReference type="InterPro" id="IPR016039">
    <property type="entry name" value="Thiolase-like"/>
</dbReference>
<dbReference type="CDD" id="cd06558">
    <property type="entry name" value="crotonase-like"/>
    <property type="match status" value="1"/>
</dbReference>
<organism evidence="5 6">
    <name type="scientific">Sinimarinibacterium thermocellulolyticum</name>
    <dbReference type="NCBI Taxonomy" id="3170016"/>
    <lineage>
        <taxon>Bacteria</taxon>
        <taxon>Pseudomonadati</taxon>
        <taxon>Pseudomonadota</taxon>
        <taxon>Gammaproteobacteria</taxon>
        <taxon>Nevskiales</taxon>
        <taxon>Nevskiaceae</taxon>
        <taxon>Sinimarinibacterium</taxon>
    </lineage>
</organism>
<gene>
    <name evidence="5" type="ORF">ABSH63_15100</name>
</gene>